<keyword evidence="6" id="KW-1185">Reference proteome</keyword>
<dbReference type="InterPro" id="IPR007730">
    <property type="entry name" value="SPOR-like_dom"/>
</dbReference>
<dbReference type="CDD" id="cd07185">
    <property type="entry name" value="OmpA_C-like"/>
    <property type="match status" value="1"/>
</dbReference>
<dbReference type="Proteomes" id="UP001597112">
    <property type="component" value="Unassembled WGS sequence"/>
</dbReference>
<evidence type="ECO:0000259" key="4">
    <source>
        <dbReference type="PROSITE" id="PS51724"/>
    </source>
</evidence>
<evidence type="ECO:0000259" key="3">
    <source>
        <dbReference type="PROSITE" id="PS51123"/>
    </source>
</evidence>
<gene>
    <name evidence="5" type="ORF">ACFQ21_27900</name>
</gene>
<dbReference type="InterPro" id="IPR036737">
    <property type="entry name" value="OmpA-like_sf"/>
</dbReference>
<dbReference type="InterPro" id="IPR006665">
    <property type="entry name" value="OmpA-like"/>
</dbReference>
<feature type="domain" description="OmpA-like" evidence="3">
    <location>
        <begin position="267"/>
        <end position="403"/>
    </location>
</feature>
<dbReference type="RefSeq" id="WP_377585492.1">
    <property type="nucleotide sequence ID" value="NZ_JBHTKA010000015.1"/>
</dbReference>
<accession>A0ABW3KCK3</accession>
<evidence type="ECO:0000256" key="2">
    <source>
        <dbReference type="SAM" id="SignalP"/>
    </source>
</evidence>
<feature type="signal peptide" evidence="2">
    <location>
        <begin position="1"/>
        <end position="23"/>
    </location>
</feature>
<dbReference type="PROSITE" id="PS51123">
    <property type="entry name" value="OMPA_2"/>
    <property type="match status" value="1"/>
</dbReference>
<dbReference type="SUPFAM" id="SSF103088">
    <property type="entry name" value="OmpA-like"/>
    <property type="match status" value="1"/>
</dbReference>
<feature type="chain" id="PRO_5045143211" evidence="2">
    <location>
        <begin position="24"/>
        <end position="403"/>
    </location>
</feature>
<organism evidence="5 6">
    <name type="scientific">Ohtaekwangia kribbensis</name>
    <dbReference type="NCBI Taxonomy" id="688913"/>
    <lineage>
        <taxon>Bacteria</taxon>
        <taxon>Pseudomonadati</taxon>
        <taxon>Bacteroidota</taxon>
        <taxon>Cytophagia</taxon>
        <taxon>Cytophagales</taxon>
        <taxon>Fulvivirgaceae</taxon>
        <taxon>Ohtaekwangia</taxon>
    </lineage>
</organism>
<evidence type="ECO:0000313" key="5">
    <source>
        <dbReference type="EMBL" id="MFD1003181.1"/>
    </source>
</evidence>
<name>A0ABW3KCK3_9BACT</name>
<dbReference type="Gene3D" id="3.30.1330.60">
    <property type="entry name" value="OmpA-like domain"/>
    <property type="match status" value="1"/>
</dbReference>
<comment type="caution">
    <text evidence="5">The sequence shown here is derived from an EMBL/GenBank/DDBJ whole genome shotgun (WGS) entry which is preliminary data.</text>
</comment>
<protein>
    <submittedName>
        <fullName evidence="5">OmpA family protein</fullName>
    </submittedName>
</protein>
<evidence type="ECO:0000256" key="1">
    <source>
        <dbReference type="PROSITE-ProRule" id="PRU00473"/>
    </source>
</evidence>
<reference evidence="6" key="1">
    <citation type="journal article" date="2019" name="Int. J. Syst. Evol. Microbiol.">
        <title>The Global Catalogue of Microorganisms (GCM) 10K type strain sequencing project: providing services to taxonomists for standard genome sequencing and annotation.</title>
        <authorList>
            <consortium name="The Broad Institute Genomics Platform"/>
            <consortium name="The Broad Institute Genome Sequencing Center for Infectious Disease"/>
            <person name="Wu L."/>
            <person name="Ma J."/>
        </authorList>
    </citation>
    <scope>NUCLEOTIDE SEQUENCE [LARGE SCALE GENOMIC DNA]</scope>
    <source>
        <strain evidence="6">CCUG 58938</strain>
    </source>
</reference>
<evidence type="ECO:0000313" key="6">
    <source>
        <dbReference type="Proteomes" id="UP001597112"/>
    </source>
</evidence>
<dbReference type="PROSITE" id="PS51724">
    <property type="entry name" value="SPOR"/>
    <property type="match status" value="1"/>
</dbReference>
<dbReference type="Pfam" id="PF00691">
    <property type="entry name" value="OmpA"/>
    <property type="match status" value="1"/>
</dbReference>
<keyword evidence="1" id="KW-0472">Membrane</keyword>
<dbReference type="EMBL" id="JBHTKA010000015">
    <property type="protein sequence ID" value="MFD1003181.1"/>
    <property type="molecule type" value="Genomic_DNA"/>
</dbReference>
<proteinExistence type="predicted"/>
<sequence length="403" mass="44931">MKKTLIRSAIIFVFTLLSSFAFAQQYHYAVVGVFAVESNAQKFTGYVRSQRFSAGYGLYKKQKLYYVYVMKIADRNAAQAEVRSLHKETEFKDAWVFSGILEGGEDLPLDTVEPPVVEEKTPVVEEPPVTPPVTNPDTAAVVVDNTPVVTVEPKDSVGEEVPSAPPSVIKGKLFKFTIQSTDGKPVKGEIHNVDFRRGRDLGVYKTNQYVDILRPSARNNPISLVCGIFGYKEIVKMLDYDNPAFMESKAFQDGNGAWVIPYQLERMKKGDVSVMYHVAFYKDAVVMLPPSKSEMDELVSMMTDNPEYKITIHGHCNGSNSRKIIALGPTKNYFSTQGSAEITGNAKELSKLRAQAVQNYLIDHGIDKSRMQIYAWGSQNMLAPENGPSSKLNDRIEIEITAD</sequence>
<feature type="domain" description="SPOR" evidence="4">
    <location>
        <begin position="21"/>
        <end position="98"/>
    </location>
</feature>
<keyword evidence="2" id="KW-0732">Signal</keyword>
<dbReference type="Pfam" id="PF05036">
    <property type="entry name" value="SPOR"/>
    <property type="match status" value="1"/>
</dbReference>